<sequence length="248" mass="27603">MTKWVLNTIAFDQLLRAGSLKQADIPGLLADFNFSAIEYRSEYFAADEDYQALAQAGQAADLAIFLSIPDKLFLDGRLNDQIENYFKLGQAVGASQIKLNLGLYFEEMVGPEIDRIQELVKNYEIKLVVENDQTQATGSTEYFHDFMINYGFIGLATCFDVGNFLYIDENPLAAWNRLKDQTAYMHLKQVEKASLTTLFGLQAGDVPLKAILNQVPADLPVALEAAYQADQVNDVLAGLKADLQLLTD</sequence>
<dbReference type="EMBL" id="CP014163">
    <property type="protein sequence ID" value="AMB98937.1"/>
    <property type="molecule type" value="Genomic_DNA"/>
</dbReference>
<dbReference type="KEGG" id="auh:AWM75_02520"/>
<organism evidence="1 2">
    <name type="scientific">Aerococcus urinaehominis</name>
    <dbReference type="NCBI Taxonomy" id="128944"/>
    <lineage>
        <taxon>Bacteria</taxon>
        <taxon>Bacillati</taxon>
        <taxon>Bacillota</taxon>
        <taxon>Bacilli</taxon>
        <taxon>Lactobacillales</taxon>
        <taxon>Aerococcaceae</taxon>
        <taxon>Aerococcus</taxon>
    </lineage>
</organism>
<evidence type="ECO:0000313" key="2">
    <source>
        <dbReference type="Proteomes" id="UP000062260"/>
    </source>
</evidence>
<dbReference type="OrthoDB" id="2237247at2"/>
<reference evidence="1 2" key="1">
    <citation type="journal article" date="2016" name="Genome Announc.">
        <title>Complete Genome Sequences of Aerococcus christensenii CCUG 28831T, Aerococcus sanguinicola CCUG 43001T, Aerococcus urinae CCUG 36881T, Aerococcus urinaeequi CCUG 28094T, Aerococcus urinaehominis CCUG 42038 BT, and Aerococcus viridans CCUG 4311T.</title>
        <authorList>
            <person name="Carkaci D."/>
            <person name="Dargis R."/>
            <person name="Nielsen X.C."/>
            <person name="Skovgaard O."/>
            <person name="Fuursted K."/>
            <person name="Christensen J.J."/>
        </authorList>
    </citation>
    <scope>NUCLEOTIDE SEQUENCE [LARGE SCALE GENOMIC DNA]</scope>
    <source>
        <strain evidence="1 2">CCUG42038B</strain>
    </source>
</reference>
<protein>
    <submittedName>
        <fullName evidence="1">Uncharacterized protein</fullName>
    </submittedName>
</protein>
<proteinExistence type="predicted"/>
<dbReference type="STRING" id="128944.AWM75_02520"/>
<dbReference type="SUPFAM" id="SSF51658">
    <property type="entry name" value="Xylose isomerase-like"/>
    <property type="match status" value="1"/>
</dbReference>
<dbReference type="Proteomes" id="UP000062260">
    <property type="component" value="Chromosome"/>
</dbReference>
<dbReference type="Gene3D" id="3.20.20.150">
    <property type="entry name" value="Divalent-metal-dependent TIM barrel enzymes"/>
    <property type="match status" value="1"/>
</dbReference>
<gene>
    <name evidence="1" type="ORF">AWM75_02520</name>
</gene>
<keyword evidence="2" id="KW-1185">Reference proteome</keyword>
<dbReference type="RefSeq" id="WP_067977843.1">
    <property type="nucleotide sequence ID" value="NZ_CP014163.1"/>
</dbReference>
<reference evidence="2" key="2">
    <citation type="submission" date="2016-01" db="EMBL/GenBank/DDBJ databases">
        <title>Six Aerococcus type strain genome sequencing and assembly using PacBio and Illumina Hiseq.</title>
        <authorList>
            <person name="Carkaci D."/>
            <person name="Dargis R."/>
            <person name="Nielsen X.C."/>
            <person name="Skovgaard O."/>
            <person name="Fuursted K."/>
            <person name="Christensen J.J."/>
        </authorList>
    </citation>
    <scope>NUCLEOTIDE SEQUENCE [LARGE SCALE GENOMIC DNA]</scope>
    <source>
        <strain evidence="2">CCUG42038B</strain>
    </source>
</reference>
<dbReference type="InterPro" id="IPR036237">
    <property type="entry name" value="Xyl_isomerase-like_sf"/>
</dbReference>
<accession>A0A0X8FKJ8</accession>
<name>A0A0X8FKJ8_9LACT</name>
<evidence type="ECO:0000313" key="1">
    <source>
        <dbReference type="EMBL" id="AMB98937.1"/>
    </source>
</evidence>
<dbReference type="AlphaFoldDB" id="A0A0X8FKJ8"/>